<dbReference type="Proteomes" id="UP000051681">
    <property type="component" value="Unassembled WGS sequence"/>
</dbReference>
<dbReference type="AlphaFoldDB" id="A0A0P1GM64"/>
<dbReference type="SUPFAM" id="SSF46894">
    <property type="entry name" value="C-terminal effector domain of the bipartite response regulators"/>
    <property type="match status" value="1"/>
</dbReference>
<dbReference type="GO" id="GO:0006355">
    <property type="term" value="P:regulation of DNA-templated transcription"/>
    <property type="evidence" value="ECO:0007669"/>
    <property type="project" value="InterPro"/>
</dbReference>
<dbReference type="PROSITE" id="PS00622">
    <property type="entry name" value="HTH_LUXR_1"/>
    <property type="match status" value="1"/>
</dbReference>
<dbReference type="PROSITE" id="PS50043">
    <property type="entry name" value="HTH_LUXR_2"/>
    <property type="match status" value="1"/>
</dbReference>
<dbReference type="EMBL" id="CYSF01000001">
    <property type="protein sequence ID" value="CUH83005.1"/>
    <property type="molecule type" value="Genomic_DNA"/>
</dbReference>
<keyword evidence="2" id="KW-0238">DNA-binding</keyword>
<dbReference type="SMART" id="SM00421">
    <property type="entry name" value="HTH_LUXR"/>
    <property type="match status" value="1"/>
</dbReference>
<dbReference type="InterPro" id="IPR016032">
    <property type="entry name" value="Sig_transdc_resp-reg_C-effctor"/>
</dbReference>
<evidence type="ECO:0000259" key="4">
    <source>
        <dbReference type="PROSITE" id="PS50043"/>
    </source>
</evidence>
<name>A0A0P1GM64_9RHOB</name>
<gene>
    <name evidence="5" type="primary">alkS</name>
    <name evidence="5" type="ORF">TM5383_00187</name>
</gene>
<keyword evidence="3" id="KW-0804">Transcription</keyword>
<evidence type="ECO:0000256" key="2">
    <source>
        <dbReference type="ARBA" id="ARBA00023125"/>
    </source>
</evidence>
<dbReference type="PANTHER" id="PTHR44688">
    <property type="entry name" value="DNA-BINDING TRANSCRIPTIONAL ACTIVATOR DEVR_DOSR"/>
    <property type="match status" value="1"/>
</dbReference>
<evidence type="ECO:0000256" key="3">
    <source>
        <dbReference type="ARBA" id="ARBA00023163"/>
    </source>
</evidence>
<sequence length="253" mass="27331">MPSIEAVAPLALDASKFQASETASDFAIFIGPQKSFTQTVLRILEDEIEGTLPLRHNSIGDFLNALGQMNMPVRVVVLDAGVCEAMPDEVRRLAAIDAAEFPGQQAPSLVIAYWSAAEAQAVAAQIKDVPEVQGFLPMNQSIDIWLAVLRLFLSGGTHYPRAVQATVVDTATDAAVEPTPVGEEDCKELLTSREIAVMHEVVNGLQNKQIAAKLKVSEHTVKLHIHHIITKLKVSNRTAAAMKFVETHPPGKA</sequence>
<reference evidence="5 6" key="1">
    <citation type="submission" date="2015-09" db="EMBL/GenBank/DDBJ databases">
        <authorList>
            <consortium name="Swine Surveillance"/>
        </authorList>
    </citation>
    <scope>NUCLEOTIDE SEQUENCE [LARGE SCALE GENOMIC DNA]</scope>
    <source>
        <strain evidence="5 6">CECT 8383</strain>
    </source>
</reference>
<evidence type="ECO:0000256" key="1">
    <source>
        <dbReference type="ARBA" id="ARBA00023015"/>
    </source>
</evidence>
<dbReference type="InterPro" id="IPR000792">
    <property type="entry name" value="Tscrpt_reg_LuxR_C"/>
</dbReference>
<feature type="domain" description="HTH luxR-type" evidence="4">
    <location>
        <begin position="183"/>
        <end position="248"/>
    </location>
</feature>
<evidence type="ECO:0000313" key="5">
    <source>
        <dbReference type="EMBL" id="CUH83005.1"/>
    </source>
</evidence>
<dbReference type="GO" id="GO:0003677">
    <property type="term" value="F:DNA binding"/>
    <property type="evidence" value="ECO:0007669"/>
    <property type="project" value="UniProtKB-KW"/>
</dbReference>
<proteinExistence type="predicted"/>
<accession>A0A0P1GM64</accession>
<organism evidence="5 6">
    <name type="scientific">Thalassovita mediterranea</name>
    <dbReference type="NCBI Taxonomy" id="340021"/>
    <lineage>
        <taxon>Bacteria</taxon>
        <taxon>Pseudomonadati</taxon>
        <taxon>Pseudomonadota</taxon>
        <taxon>Alphaproteobacteria</taxon>
        <taxon>Rhodobacterales</taxon>
        <taxon>Roseobacteraceae</taxon>
        <taxon>Thalassovita</taxon>
    </lineage>
</organism>
<dbReference type="PRINTS" id="PR00038">
    <property type="entry name" value="HTHLUXR"/>
</dbReference>
<dbReference type="Pfam" id="PF00196">
    <property type="entry name" value="GerE"/>
    <property type="match status" value="1"/>
</dbReference>
<dbReference type="Gene3D" id="3.40.50.2300">
    <property type="match status" value="1"/>
</dbReference>
<dbReference type="STRING" id="340021.TM5383_00187"/>
<dbReference type="CDD" id="cd06170">
    <property type="entry name" value="LuxR_C_like"/>
    <property type="match status" value="1"/>
</dbReference>
<dbReference type="PANTHER" id="PTHR44688:SF16">
    <property type="entry name" value="DNA-BINDING TRANSCRIPTIONAL ACTIVATOR DEVR_DOSR"/>
    <property type="match status" value="1"/>
</dbReference>
<keyword evidence="1" id="KW-0805">Transcription regulation</keyword>
<protein>
    <submittedName>
        <fullName evidence="5">HTH-type transcriptional regulator AlkS</fullName>
    </submittedName>
</protein>
<keyword evidence="6" id="KW-1185">Reference proteome</keyword>
<evidence type="ECO:0000313" key="6">
    <source>
        <dbReference type="Proteomes" id="UP000051681"/>
    </source>
</evidence>